<dbReference type="AlphaFoldDB" id="A0A7K0CSS1"/>
<feature type="compositionally biased region" description="Basic residues" evidence="1">
    <location>
        <begin position="10"/>
        <end position="25"/>
    </location>
</feature>
<keyword evidence="3" id="KW-1185">Reference proteome</keyword>
<evidence type="ECO:0000313" key="3">
    <source>
        <dbReference type="Proteomes" id="UP000466345"/>
    </source>
</evidence>
<dbReference type="Proteomes" id="UP000466345">
    <property type="component" value="Unassembled WGS sequence"/>
</dbReference>
<organism evidence="2 3">
    <name type="scientific">Streptomyces smaragdinus</name>
    <dbReference type="NCBI Taxonomy" id="2585196"/>
    <lineage>
        <taxon>Bacteria</taxon>
        <taxon>Bacillati</taxon>
        <taxon>Actinomycetota</taxon>
        <taxon>Actinomycetes</taxon>
        <taxon>Kitasatosporales</taxon>
        <taxon>Streptomycetaceae</taxon>
        <taxon>Streptomyces</taxon>
    </lineage>
</organism>
<feature type="compositionally biased region" description="Low complexity" evidence="1">
    <location>
        <begin position="125"/>
        <end position="137"/>
    </location>
</feature>
<name>A0A7K0CSS1_9ACTN</name>
<feature type="compositionally biased region" description="Low complexity" evidence="1">
    <location>
        <begin position="60"/>
        <end position="73"/>
    </location>
</feature>
<evidence type="ECO:0000256" key="1">
    <source>
        <dbReference type="SAM" id="MobiDB-lite"/>
    </source>
</evidence>
<reference evidence="2 3" key="1">
    <citation type="submission" date="2019-10" db="EMBL/GenBank/DDBJ databases">
        <title>Streptomyces smaragdinus sp. nov. and Streptomyces fabii sp. nov., isolated from the gut of fungus growing-termite Macrotermes natalensis.</title>
        <authorList>
            <person name="Schwitalla J."/>
            <person name="Benndorf R."/>
            <person name="Martin K."/>
            <person name="De Beer W."/>
            <person name="Kaster A.-K."/>
            <person name="Vollmers J."/>
            <person name="Poulsen M."/>
            <person name="Beemelmanns C."/>
        </authorList>
    </citation>
    <scope>NUCLEOTIDE SEQUENCE [LARGE SCALE GENOMIC DNA]</scope>
    <source>
        <strain evidence="2 3">RB5</strain>
    </source>
</reference>
<feature type="compositionally biased region" description="Low complexity" evidence="1">
    <location>
        <begin position="190"/>
        <end position="203"/>
    </location>
</feature>
<feature type="compositionally biased region" description="Basic and acidic residues" evidence="1">
    <location>
        <begin position="204"/>
        <end position="213"/>
    </location>
</feature>
<feature type="compositionally biased region" description="Low complexity" evidence="1">
    <location>
        <begin position="96"/>
        <end position="113"/>
    </location>
</feature>
<protein>
    <submittedName>
        <fullName evidence="2">Uncharacterized protein</fullName>
    </submittedName>
</protein>
<feature type="compositionally biased region" description="Basic residues" evidence="1">
    <location>
        <begin position="238"/>
        <end position="253"/>
    </location>
</feature>
<feature type="compositionally biased region" description="Low complexity" evidence="1">
    <location>
        <begin position="254"/>
        <end position="305"/>
    </location>
</feature>
<gene>
    <name evidence="2" type="ORF">SRB5_66990</name>
</gene>
<comment type="caution">
    <text evidence="2">The sequence shown here is derived from an EMBL/GenBank/DDBJ whole genome shotgun (WGS) entry which is preliminary data.</text>
</comment>
<feature type="compositionally biased region" description="Low complexity" evidence="1">
    <location>
        <begin position="33"/>
        <end position="43"/>
    </location>
</feature>
<feature type="compositionally biased region" description="Polar residues" evidence="1">
    <location>
        <begin position="82"/>
        <end position="93"/>
    </location>
</feature>
<feature type="region of interest" description="Disordered" evidence="1">
    <location>
        <begin position="1"/>
        <end position="330"/>
    </location>
</feature>
<feature type="compositionally biased region" description="Polar residues" evidence="1">
    <location>
        <begin position="307"/>
        <end position="319"/>
    </location>
</feature>
<sequence length="330" mass="34188">MTSGRYESRRSRRRSASRRRARRAVYARCAGTRSVRNAVVRARNSSRRRVRLPPSTRGWVPSSPVTVVVSSASLSWRGRASPVSSRATASGRNAGSAEAEAESAQPPSQAPASWCRAARSGPRDASSPSYSPTASPRAPRKPSVSRRAGALTANRGVPAASSSTRYAPHPASGASSPAPRRNSAARDDSSAASSATAPSAPNTDRARTRDRARAAHAPRAPGSVPYAHHSCAAARAPGVKHRVPAPARSRSRAPRIAAASRSCTPRSYPSSYAASATVRTAASGSPPAGPASSTRAARYSARYTAGDSDTSGCSQNSRAAANPASRTGIR</sequence>
<evidence type="ECO:0000313" key="2">
    <source>
        <dbReference type="EMBL" id="MQY16500.1"/>
    </source>
</evidence>
<feature type="compositionally biased region" description="Low complexity" evidence="1">
    <location>
        <begin position="167"/>
        <end position="182"/>
    </location>
</feature>
<proteinExistence type="predicted"/>
<dbReference type="EMBL" id="WEGJ01000057">
    <property type="protein sequence ID" value="MQY16500.1"/>
    <property type="molecule type" value="Genomic_DNA"/>
</dbReference>
<accession>A0A7K0CSS1</accession>